<comment type="caution">
    <text evidence="10">The sequence shown here is derived from an EMBL/GenBank/DDBJ whole genome shotgun (WGS) entry which is preliminary data.</text>
</comment>
<comment type="similarity">
    <text evidence="1 8">Belongs to the cytidylate kinase family. Type 1 subfamily.</text>
</comment>
<keyword evidence="3 8" id="KW-0547">Nucleotide-binding</keyword>
<dbReference type="PANTHER" id="PTHR21299:SF2">
    <property type="entry name" value="CYTIDYLATE KINASE"/>
    <property type="match status" value="1"/>
</dbReference>
<keyword evidence="4 8" id="KW-0418">Kinase</keyword>
<evidence type="ECO:0000256" key="5">
    <source>
        <dbReference type="ARBA" id="ARBA00022840"/>
    </source>
</evidence>
<dbReference type="NCBIfam" id="TIGR00017">
    <property type="entry name" value="cmk"/>
    <property type="match status" value="1"/>
</dbReference>
<dbReference type="InterPro" id="IPR027417">
    <property type="entry name" value="P-loop_NTPase"/>
</dbReference>
<keyword evidence="11" id="KW-1185">Reference proteome</keyword>
<dbReference type="InterPro" id="IPR011994">
    <property type="entry name" value="Cytidylate_kinase_dom"/>
</dbReference>
<comment type="catalytic activity">
    <reaction evidence="7 8">
        <text>CMP + ATP = CDP + ADP</text>
        <dbReference type="Rhea" id="RHEA:11600"/>
        <dbReference type="ChEBI" id="CHEBI:30616"/>
        <dbReference type="ChEBI" id="CHEBI:58069"/>
        <dbReference type="ChEBI" id="CHEBI:60377"/>
        <dbReference type="ChEBI" id="CHEBI:456216"/>
        <dbReference type="EC" id="2.7.4.25"/>
    </reaction>
</comment>
<sequence>MVAPHPIPPVITIDGPTASGKGTVSHLVANHLGWHVLDSGALYRLTALACLRQAVDTTQQEQVAQLARQLNVRFGQGQCVLDGENVADVLRTEQVGLLASQVAAYEPVRAALLARQRDFQQPPGLIADGRDMGTVVFPSAPLKIYLVADAQSRAERRYKQLIDKGISANLSELLADLQARDLRDTTRSIAPLKPAKDAILLDSSHLTIEETVNQVLAYWAATQN</sequence>
<dbReference type="GO" id="GO:0016301">
    <property type="term" value="F:kinase activity"/>
    <property type="evidence" value="ECO:0007669"/>
    <property type="project" value="UniProtKB-KW"/>
</dbReference>
<dbReference type="HAMAP" id="MF_00238">
    <property type="entry name" value="Cytidyl_kinase_type1"/>
    <property type="match status" value="1"/>
</dbReference>
<gene>
    <name evidence="8" type="primary">cmk</name>
    <name evidence="10" type="ORF">GGR41_000177</name>
</gene>
<evidence type="ECO:0000256" key="2">
    <source>
        <dbReference type="ARBA" id="ARBA00022679"/>
    </source>
</evidence>
<dbReference type="CDD" id="cd02020">
    <property type="entry name" value="CMPK"/>
    <property type="match status" value="1"/>
</dbReference>
<organism evidence="10 11">
    <name type="scientific">Paenalcaligenes hominis</name>
    <dbReference type="NCBI Taxonomy" id="643674"/>
    <lineage>
        <taxon>Bacteria</taxon>
        <taxon>Pseudomonadati</taxon>
        <taxon>Pseudomonadota</taxon>
        <taxon>Betaproteobacteria</taxon>
        <taxon>Burkholderiales</taxon>
        <taxon>Alcaligenaceae</taxon>
        <taxon>Paenalcaligenes</taxon>
    </lineage>
</organism>
<evidence type="ECO:0000256" key="6">
    <source>
        <dbReference type="ARBA" id="ARBA00047615"/>
    </source>
</evidence>
<dbReference type="Proteomes" id="UP000783934">
    <property type="component" value="Unassembled WGS sequence"/>
</dbReference>
<evidence type="ECO:0000256" key="1">
    <source>
        <dbReference type="ARBA" id="ARBA00009427"/>
    </source>
</evidence>
<dbReference type="EC" id="2.7.4.25" evidence="8"/>
<protein>
    <recommendedName>
        <fullName evidence="8">Cytidylate kinase</fullName>
        <shortName evidence="8">CK</shortName>
        <ecNumber evidence="8">2.7.4.25</ecNumber>
    </recommendedName>
    <alternativeName>
        <fullName evidence="8">Cytidine monophosphate kinase</fullName>
        <shortName evidence="8">CMP kinase</shortName>
    </alternativeName>
</protein>
<keyword evidence="5 8" id="KW-0067">ATP-binding</keyword>
<dbReference type="SUPFAM" id="SSF52540">
    <property type="entry name" value="P-loop containing nucleoside triphosphate hydrolases"/>
    <property type="match status" value="1"/>
</dbReference>
<evidence type="ECO:0000313" key="10">
    <source>
        <dbReference type="EMBL" id="NJB63956.1"/>
    </source>
</evidence>
<keyword evidence="8" id="KW-0963">Cytoplasm</keyword>
<name>A0ABX0WL39_9BURK</name>
<dbReference type="Pfam" id="PF02224">
    <property type="entry name" value="Cytidylate_kin"/>
    <property type="match status" value="1"/>
</dbReference>
<accession>A0ABX0WL39</accession>
<feature type="domain" description="Cytidylate kinase" evidence="9">
    <location>
        <begin position="11"/>
        <end position="218"/>
    </location>
</feature>
<feature type="binding site" evidence="8">
    <location>
        <begin position="15"/>
        <end position="23"/>
    </location>
    <ligand>
        <name>ATP</name>
        <dbReference type="ChEBI" id="CHEBI:30616"/>
    </ligand>
</feature>
<keyword evidence="2 8" id="KW-0808">Transferase</keyword>
<dbReference type="Gene3D" id="3.40.50.300">
    <property type="entry name" value="P-loop containing nucleotide triphosphate hydrolases"/>
    <property type="match status" value="1"/>
</dbReference>
<reference evidence="10 11" key="1">
    <citation type="submission" date="2020-03" db="EMBL/GenBank/DDBJ databases">
        <title>Genomic Encyclopedia of Type Strains, Phase IV (KMG-IV): sequencing the most valuable type-strain genomes for metagenomic binning, comparative biology and taxonomic classification.</title>
        <authorList>
            <person name="Goeker M."/>
        </authorList>
    </citation>
    <scope>NUCLEOTIDE SEQUENCE [LARGE SCALE GENOMIC DNA]</scope>
    <source>
        <strain evidence="10 11">DSM 26613</strain>
    </source>
</reference>
<evidence type="ECO:0000256" key="8">
    <source>
        <dbReference type="HAMAP-Rule" id="MF_00238"/>
    </source>
</evidence>
<evidence type="ECO:0000256" key="3">
    <source>
        <dbReference type="ARBA" id="ARBA00022741"/>
    </source>
</evidence>
<evidence type="ECO:0000259" key="9">
    <source>
        <dbReference type="Pfam" id="PF02224"/>
    </source>
</evidence>
<evidence type="ECO:0000256" key="7">
    <source>
        <dbReference type="ARBA" id="ARBA00048478"/>
    </source>
</evidence>
<dbReference type="PANTHER" id="PTHR21299">
    <property type="entry name" value="CYTIDYLATE KINASE/PANTOATE-BETA-ALANINE LIGASE"/>
    <property type="match status" value="1"/>
</dbReference>
<evidence type="ECO:0000313" key="11">
    <source>
        <dbReference type="Proteomes" id="UP000783934"/>
    </source>
</evidence>
<dbReference type="EMBL" id="JAATIZ010000001">
    <property type="protein sequence ID" value="NJB63956.1"/>
    <property type="molecule type" value="Genomic_DNA"/>
</dbReference>
<evidence type="ECO:0000256" key="4">
    <source>
        <dbReference type="ARBA" id="ARBA00022777"/>
    </source>
</evidence>
<comment type="subcellular location">
    <subcellularLocation>
        <location evidence="8">Cytoplasm</location>
    </subcellularLocation>
</comment>
<proteinExistence type="inferred from homology"/>
<dbReference type="InterPro" id="IPR003136">
    <property type="entry name" value="Cytidylate_kin"/>
</dbReference>
<comment type="catalytic activity">
    <reaction evidence="6 8">
        <text>dCMP + ATP = dCDP + ADP</text>
        <dbReference type="Rhea" id="RHEA:25094"/>
        <dbReference type="ChEBI" id="CHEBI:30616"/>
        <dbReference type="ChEBI" id="CHEBI:57566"/>
        <dbReference type="ChEBI" id="CHEBI:58593"/>
        <dbReference type="ChEBI" id="CHEBI:456216"/>
        <dbReference type="EC" id="2.7.4.25"/>
    </reaction>
</comment>